<evidence type="ECO:0000313" key="2">
    <source>
        <dbReference type="EMBL" id="KII71212.1"/>
    </source>
</evidence>
<name>A0A0C2NBA2_THEKT</name>
<dbReference type="GO" id="GO:0016020">
    <property type="term" value="C:membrane"/>
    <property type="evidence" value="ECO:0007669"/>
    <property type="project" value="TreeGrafter"/>
</dbReference>
<comment type="caution">
    <text evidence="2">The sequence shown here is derived from an EMBL/GenBank/DDBJ whole genome shotgun (WGS) entry which is preliminary data.</text>
</comment>
<dbReference type="InterPro" id="IPR031777">
    <property type="entry name" value="Sortilin_C"/>
</dbReference>
<accession>A0A0C2NBA2</accession>
<dbReference type="OrthoDB" id="443634at2759"/>
<sequence length="548" mass="64357">MLGRYSAGFDFKKLEFIPSSTRFTYLSPDNTFKDIDTKNDDIKSQKPSISDFRTVERKTLLIQSNKVRKHLIKETNNLELLGYDHETYQSTPLLFPELVQIKEVKFFEVVGKDYYLILVLNDQNTCLWVSTEIKLKFGRAVCTNAASDLLEESNFYIDKKLLSQIFWNFPNQENLRQTLRSTNKGRAWYEMKFLNPNDSKYILPVHFKFSLYDHRDAVMNFKEIDIQYAESPEGRRPFISYDNGNTWRATPLTNLRLVMLGGGMVLVSVHTDTNFINYNFDHGKTWFREQLFENQQRVLYIGRLTNTDQKALIVTKDDITNKLIFSSIDFSEFFSFKLSNIETQCTSSQYESWNLHKSDGYCESDNYWVMSTRKPENYCVDHETTHIKDFEQCDCKSYYFGCAFGYRPFGDICVRDDLIYPYREPKVCAVKGSEKLHELGFIKMVLDENRCTPDASYGLTSAISTELCVNSDYTDFLILNSDEGMYMYRLSPIEDQIVKKRPVLLDVTMKERFSRSVAFDWVRQMTFTFKDTYIIEQPFFGTFEKIDV</sequence>
<dbReference type="GO" id="GO:0006892">
    <property type="term" value="P:post-Golgi vesicle-mediated transport"/>
    <property type="evidence" value="ECO:0007669"/>
    <property type="project" value="TreeGrafter"/>
</dbReference>
<dbReference type="Pfam" id="PF15901">
    <property type="entry name" value="Sortilin_C"/>
    <property type="match status" value="1"/>
</dbReference>
<dbReference type="PANTHER" id="PTHR12106:SF27">
    <property type="entry name" value="SORTILIN-RELATED RECEPTOR"/>
    <property type="match status" value="1"/>
</dbReference>
<dbReference type="InterPro" id="IPR050310">
    <property type="entry name" value="VPS10-sortilin"/>
</dbReference>
<dbReference type="AlphaFoldDB" id="A0A0C2NBA2"/>
<keyword evidence="3" id="KW-1185">Reference proteome</keyword>
<dbReference type="PANTHER" id="PTHR12106">
    <property type="entry name" value="SORTILIN RELATED"/>
    <property type="match status" value="1"/>
</dbReference>
<proteinExistence type="predicted"/>
<feature type="domain" description="Sortilin C-terminal" evidence="1">
    <location>
        <begin position="306"/>
        <end position="445"/>
    </location>
</feature>
<gene>
    <name evidence="2" type="ORF">RF11_09236</name>
</gene>
<evidence type="ECO:0000313" key="3">
    <source>
        <dbReference type="Proteomes" id="UP000031668"/>
    </source>
</evidence>
<dbReference type="Proteomes" id="UP000031668">
    <property type="component" value="Unassembled WGS sequence"/>
</dbReference>
<reference evidence="2 3" key="1">
    <citation type="journal article" date="2014" name="Genome Biol. Evol.">
        <title>The genome of the myxosporean Thelohanellus kitauei shows adaptations to nutrient acquisition within its fish host.</title>
        <authorList>
            <person name="Yang Y."/>
            <person name="Xiong J."/>
            <person name="Zhou Z."/>
            <person name="Huo F."/>
            <person name="Miao W."/>
            <person name="Ran C."/>
            <person name="Liu Y."/>
            <person name="Zhang J."/>
            <person name="Feng J."/>
            <person name="Wang M."/>
            <person name="Wang M."/>
            <person name="Wang L."/>
            <person name="Yao B."/>
        </authorList>
    </citation>
    <scope>NUCLEOTIDE SEQUENCE [LARGE SCALE GENOMIC DNA]</scope>
    <source>
        <strain evidence="2">Wuqing</strain>
    </source>
</reference>
<protein>
    <submittedName>
        <fullName evidence="2">VPS10 domain-containing receptor SorCS1</fullName>
    </submittedName>
</protein>
<dbReference type="GO" id="GO:0005794">
    <property type="term" value="C:Golgi apparatus"/>
    <property type="evidence" value="ECO:0007669"/>
    <property type="project" value="TreeGrafter"/>
</dbReference>
<keyword evidence="2" id="KW-0675">Receptor</keyword>
<dbReference type="EMBL" id="JWZT01001836">
    <property type="protein sequence ID" value="KII71212.1"/>
    <property type="molecule type" value="Genomic_DNA"/>
</dbReference>
<organism evidence="2 3">
    <name type="scientific">Thelohanellus kitauei</name>
    <name type="common">Myxosporean</name>
    <dbReference type="NCBI Taxonomy" id="669202"/>
    <lineage>
        <taxon>Eukaryota</taxon>
        <taxon>Metazoa</taxon>
        <taxon>Cnidaria</taxon>
        <taxon>Myxozoa</taxon>
        <taxon>Myxosporea</taxon>
        <taxon>Bivalvulida</taxon>
        <taxon>Platysporina</taxon>
        <taxon>Myxobolidae</taxon>
        <taxon>Thelohanellus</taxon>
    </lineage>
</organism>
<evidence type="ECO:0000259" key="1">
    <source>
        <dbReference type="Pfam" id="PF15901"/>
    </source>
</evidence>
<dbReference type="SUPFAM" id="SSF110296">
    <property type="entry name" value="Oligoxyloglucan reducing end-specific cellobiohydrolase"/>
    <property type="match status" value="1"/>
</dbReference>